<dbReference type="AlphaFoldDB" id="A0A1I1X4S6"/>
<dbReference type="GO" id="GO:0005886">
    <property type="term" value="C:plasma membrane"/>
    <property type="evidence" value="ECO:0007669"/>
    <property type="project" value="UniProtKB-SubCell"/>
</dbReference>
<feature type="transmembrane region" description="Helical" evidence="6">
    <location>
        <begin position="85"/>
        <end position="104"/>
    </location>
</feature>
<keyword evidence="8" id="KW-1185">Reference proteome</keyword>
<evidence type="ECO:0000256" key="4">
    <source>
        <dbReference type="ARBA" id="ARBA00022989"/>
    </source>
</evidence>
<sequence length="309" mass="35821">MLGLQYFSFEELWTPWFMFFMIAVVILYFYLIGPWREKHAPHADKATVWQKIMFVAAALMFYLVQGGPFSLMGHMMFTFHMIDMSVSYLIVPPMLLLSVPSFIWRKMFAAQAWKKLSFMMHPIASILTFNMLFSLYHVPLINDYVMTHFMLHRIVYLILLVAALLMWAQIANPVPEWNRLTDLKKMAYVFANGVLLTPACAFIIFASTPMYAVYSDSGTWVKAMGYCVSDPSQLLVLFDGPQFFNLLSSPEEDQQLGGIVMKLLQEFMYGVILAYIFFHWFKREHKDDDVTNVTNEVPNELPNLNKGTV</sequence>
<dbReference type="RefSeq" id="WP_091184161.1">
    <property type="nucleotide sequence ID" value="NZ_FOMT01000002.1"/>
</dbReference>
<evidence type="ECO:0000256" key="3">
    <source>
        <dbReference type="ARBA" id="ARBA00022692"/>
    </source>
</evidence>
<comment type="subcellular location">
    <subcellularLocation>
        <location evidence="1">Cell membrane</location>
        <topology evidence="1">Multi-pass membrane protein</topology>
    </subcellularLocation>
</comment>
<evidence type="ECO:0000256" key="2">
    <source>
        <dbReference type="ARBA" id="ARBA00022475"/>
    </source>
</evidence>
<dbReference type="Pfam" id="PF09678">
    <property type="entry name" value="Caa3_CtaG"/>
    <property type="match status" value="1"/>
</dbReference>
<evidence type="ECO:0000313" key="8">
    <source>
        <dbReference type="Proteomes" id="UP000198855"/>
    </source>
</evidence>
<keyword evidence="2" id="KW-1003">Cell membrane</keyword>
<feature type="transmembrane region" description="Helical" evidence="6">
    <location>
        <begin position="52"/>
        <end position="73"/>
    </location>
</feature>
<dbReference type="NCBIfam" id="TIGR02737">
    <property type="entry name" value="caa3_CtaG"/>
    <property type="match status" value="1"/>
</dbReference>
<keyword evidence="3 6" id="KW-0812">Transmembrane</keyword>
<dbReference type="InterPro" id="IPR019108">
    <property type="entry name" value="Caa3_assmbl_CtaG-rel"/>
</dbReference>
<evidence type="ECO:0000256" key="6">
    <source>
        <dbReference type="SAM" id="Phobius"/>
    </source>
</evidence>
<accession>A0A1I1X4S6</accession>
<feature type="transmembrane region" description="Helical" evidence="6">
    <location>
        <begin position="12"/>
        <end position="31"/>
    </location>
</feature>
<dbReference type="EMBL" id="FOMT01000002">
    <property type="protein sequence ID" value="SFE02414.1"/>
    <property type="molecule type" value="Genomic_DNA"/>
</dbReference>
<dbReference type="Proteomes" id="UP000198855">
    <property type="component" value="Unassembled WGS sequence"/>
</dbReference>
<keyword evidence="4 6" id="KW-1133">Transmembrane helix</keyword>
<reference evidence="8" key="1">
    <citation type="submission" date="2016-10" db="EMBL/GenBank/DDBJ databases">
        <authorList>
            <person name="Varghese N."/>
            <person name="Submissions S."/>
        </authorList>
    </citation>
    <scope>NUCLEOTIDE SEQUENCE [LARGE SCALE GENOMIC DNA]</scope>
    <source>
        <strain evidence="8">CGMCC 1.10784</strain>
    </source>
</reference>
<dbReference type="InterPro" id="IPR014108">
    <property type="entry name" value="Caa3-assmbl_CtaG"/>
</dbReference>
<dbReference type="OrthoDB" id="128422at2"/>
<feature type="transmembrane region" description="Helical" evidence="6">
    <location>
        <begin position="189"/>
        <end position="214"/>
    </location>
</feature>
<gene>
    <name evidence="7" type="ORF">SAMN05216378_2011</name>
</gene>
<proteinExistence type="predicted"/>
<name>A0A1I1X4S6_9BACL</name>
<evidence type="ECO:0000313" key="7">
    <source>
        <dbReference type="EMBL" id="SFE02414.1"/>
    </source>
</evidence>
<evidence type="ECO:0000256" key="1">
    <source>
        <dbReference type="ARBA" id="ARBA00004651"/>
    </source>
</evidence>
<evidence type="ECO:0000256" key="5">
    <source>
        <dbReference type="ARBA" id="ARBA00023136"/>
    </source>
</evidence>
<keyword evidence="5 6" id="KW-0472">Membrane</keyword>
<dbReference type="STRING" id="1045775.SAMN05216378_2011"/>
<protein>
    <submittedName>
        <fullName evidence="7">Putative membrane protein</fullName>
    </submittedName>
</protein>
<organism evidence="7 8">
    <name type="scientific">Paenibacillus catalpae</name>
    <dbReference type="NCBI Taxonomy" id="1045775"/>
    <lineage>
        <taxon>Bacteria</taxon>
        <taxon>Bacillati</taxon>
        <taxon>Bacillota</taxon>
        <taxon>Bacilli</taxon>
        <taxon>Bacillales</taxon>
        <taxon>Paenibacillaceae</taxon>
        <taxon>Paenibacillus</taxon>
    </lineage>
</organism>
<feature type="transmembrane region" description="Helical" evidence="6">
    <location>
        <begin position="116"/>
        <end position="138"/>
    </location>
</feature>
<feature type="transmembrane region" description="Helical" evidence="6">
    <location>
        <begin position="150"/>
        <end position="168"/>
    </location>
</feature>
<feature type="transmembrane region" description="Helical" evidence="6">
    <location>
        <begin position="256"/>
        <end position="278"/>
    </location>
</feature>